<dbReference type="RefSeq" id="WP_310899770.1">
    <property type="nucleotide sequence ID" value="NZ_JAMQOS010000002.1"/>
</dbReference>
<evidence type="ECO:0000313" key="5">
    <source>
        <dbReference type="Proteomes" id="UP001268864"/>
    </source>
</evidence>
<evidence type="ECO:0000313" key="4">
    <source>
        <dbReference type="EMBL" id="MDS0281934.1"/>
    </source>
</evidence>
<keyword evidence="2" id="KW-0472">Membrane</keyword>
<keyword evidence="2" id="KW-0812">Transmembrane</keyword>
<feature type="transmembrane region" description="Helical" evidence="2">
    <location>
        <begin position="144"/>
        <end position="164"/>
    </location>
</feature>
<feature type="compositionally biased region" description="Low complexity" evidence="1">
    <location>
        <begin position="10"/>
        <end position="20"/>
    </location>
</feature>
<accession>A0ABU2FME7</accession>
<evidence type="ECO:0000256" key="2">
    <source>
        <dbReference type="SAM" id="Phobius"/>
    </source>
</evidence>
<keyword evidence="5" id="KW-1185">Reference proteome</keyword>
<feature type="transmembrane region" description="Helical" evidence="2">
    <location>
        <begin position="171"/>
        <end position="197"/>
    </location>
</feature>
<feature type="transmembrane region" description="Helical" evidence="2">
    <location>
        <begin position="38"/>
        <end position="64"/>
    </location>
</feature>
<reference evidence="4 5" key="1">
    <citation type="submission" date="2022-06" db="EMBL/GenBank/DDBJ databases">
        <title>Halomicroarcula sp. a new haloarchaeum isolate from saline soil.</title>
        <authorList>
            <person name="Strakova D."/>
            <person name="Galisteo C."/>
            <person name="Sanchez-Porro C."/>
            <person name="Ventosa A."/>
        </authorList>
    </citation>
    <scope>NUCLEOTIDE SEQUENCE [LARGE SCALE GENOMIC DNA]</scope>
    <source>
        <strain evidence="4 5">S3CR25-11</strain>
    </source>
</reference>
<dbReference type="EMBL" id="JAMQOS010000002">
    <property type="protein sequence ID" value="MDS0281934.1"/>
    <property type="molecule type" value="Genomic_DNA"/>
</dbReference>
<gene>
    <name evidence="4" type="ORF">NDI86_07340</name>
</gene>
<dbReference type="Proteomes" id="UP001268864">
    <property type="component" value="Unassembled WGS sequence"/>
</dbReference>
<feature type="transmembrane region" description="Helical" evidence="2">
    <location>
        <begin position="217"/>
        <end position="239"/>
    </location>
</feature>
<proteinExistence type="predicted"/>
<protein>
    <recommendedName>
        <fullName evidence="3">DUF7978 domain-containing protein</fullName>
    </recommendedName>
</protein>
<name>A0ABU2FME7_9EURY</name>
<organism evidence="4 5">
    <name type="scientific">Haloarcula onubensis</name>
    <dbReference type="NCBI Taxonomy" id="2950539"/>
    <lineage>
        <taxon>Archaea</taxon>
        <taxon>Methanobacteriati</taxon>
        <taxon>Methanobacteriota</taxon>
        <taxon>Stenosarchaea group</taxon>
        <taxon>Halobacteria</taxon>
        <taxon>Halobacteriales</taxon>
        <taxon>Haloarculaceae</taxon>
        <taxon>Haloarcula</taxon>
    </lineage>
</organism>
<evidence type="ECO:0000256" key="1">
    <source>
        <dbReference type="SAM" id="MobiDB-lite"/>
    </source>
</evidence>
<comment type="caution">
    <text evidence="4">The sequence shown here is derived from an EMBL/GenBank/DDBJ whole genome shotgun (WGS) entry which is preliminary data.</text>
</comment>
<evidence type="ECO:0000259" key="3">
    <source>
        <dbReference type="Pfam" id="PF25933"/>
    </source>
</evidence>
<sequence length="246" mass="25121">MPDIEGDGGTTTESYGESTDTGGGVLDRVLTDGVRGNLSFVGGIVLGGLAYVLAFASISGLFLATEEQQNVAVNEAVAVDMLADESKREVLLAFLTIVRDANPEGGSGALRLLGWIFYNAHGVKLSVGTEGGLSLLVLFADSTLVYALIPAALLFCLGGLVALFKRADGFLGGFFSGSSVVMGYLPLVVVGALFATVSGAGSTVSVQLLPAILLAGILYPLVCGGAAGLLKVLVINVFFGGIRSRL</sequence>
<keyword evidence="2" id="KW-1133">Transmembrane helix</keyword>
<dbReference type="Pfam" id="PF25933">
    <property type="entry name" value="DUF7978"/>
    <property type="match status" value="1"/>
</dbReference>
<feature type="region of interest" description="Disordered" evidence="1">
    <location>
        <begin position="1"/>
        <end position="23"/>
    </location>
</feature>
<dbReference type="InterPro" id="IPR058284">
    <property type="entry name" value="DUF7978"/>
</dbReference>
<feature type="domain" description="DUF7978" evidence="3">
    <location>
        <begin position="107"/>
        <end position="233"/>
    </location>
</feature>